<dbReference type="KEGG" id="dpm:FNV33_07995"/>
<feature type="domain" description="Impact N-terminal" evidence="2">
    <location>
        <begin position="21"/>
        <end position="126"/>
    </location>
</feature>
<evidence type="ECO:0000313" key="5">
    <source>
        <dbReference type="Proteomes" id="UP000315953"/>
    </source>
</evidence>
<accession>A0A516GKB6</accession>
<dbReference type="NCBIfam" id="TIGR00257">
    <property type="entry name" value="IMPACT_YIGZ"/>
    <property type="match status" value="1"/>
</dbReference>
<dbReference type="Pfam" id="PF09186">
    <property type="entry name" value="DUF1949"/>
    <property type="match status" value="1"/>
</dbReference>
<dbReference type="GO" id="GO:0006446">
    <property type="term" value="P:regulation of translational initiation"/>
    <property type="evidence" value="ECO:0007669"/>
    <property type="project" value="TreeGrafter"/>
</dbReference>
<gene>
    <name evidence="4" type="ORF">FNV33_07995</name>
</gene>
<evidence type="ECO:0000256" key="1">
    <source>
        <dbReference type="ARBA" id="ARBA00007665"/>
    </source>
</evidence>
<dbReference type="PANTHER" id="PTHR16301">
    <property type="entry name" value="IMPACT-RELATED"/>
    <property type="match status" value="1"/>
</dbReference>
<dbReference type="EMBL" id="CP041626">
    <property type="protein sequence ID" value="QDO91966.1"/>
    <property type="molecule type" value="Genomic_DNA"/>
</dbReference>
<evidence type="ECO:0000259" key="2">
    <source>
        <dbReference type="Pfam" id="PF01205"/>
    </source>
</evidence>
<dbReference type="AlphaFoldDB" id="A0A516GKB6"/>
<protein>
    <submittedName>
        <fullName evidence="4">YigZ family protein</fullName>
    </submittedName>
</protein>
<proteinExistence type="inferred from homology"/>
<reference evidence="4 5" key="1">
    <citation type="submission" date="2019-07" db="EMBL/GenBank/DDBJ databases">
        <title>Genome assembly of a nasal isolate of Dolosigranulum pigrum from a chronic sinusitis patient.</title>
        <authorList>
            <person name="Baig S."/>
            <person name="Overballe-Petersen S."/>
            <person name="Kaspar U."/>
            <person name="Rendboe A."/>
            <person name="de Man T."/>
            <person name="Liu C."/>
            <person name="Price L.B."/>
            <person name="Stegger M."/>
            <person name="Becker K."/>
            <person name="Skytt Andersen P."/>
        </authorList>
    </citation>
    <scope>NUCLEOTIDE SEQUENCE [LARGE SCALE GENOMIC DNA]</scope>
    <source>
        <strain evidence="4 5">83VPs-KB5</strain>
    </source>
</reference>
<evidence type="ECO:0000313" key="4">
    <source>
        <dbReference type="EMBL" id="QDO91966.1"/>
    </source>
</evidence>
<dbReference type="InterPro" id="IPR020568">
    <property type="entry name" value="Ribosomal_Su5_D2-typ_SF"/>
</dbReference>
<evidence type="ECO:0000259" key="3">
    <source>
        <dbReference type="Pfam" id="PF09186"/>
    </source>
</evidence>
<dbReference type="InterPro" id="IPR020569">
    <property type="entry name" value="UPF0029_Impact_CS"/>
</dbReference>
<dbReference type="InterPro" id="IPR035647">
    <property type="entry name" value="EFG_III/V"/>
</dbReference>
<organism evidence="4 5">
    <name type="scientific">Dolosigranulum pigrum</name>
    <dbReference type="NCBI Taxonomy" id="29394"/>
    <lineage>
        <taxon>Bacteria</taxon>
        <taxon>Bacillati</taxon>
        <taxon>Bacillota</taxon>
        <taxon>Bacilli</taxon>
        <taxon>Lactobacillales</taxon>
        <taxon>Carnobacteriaceae</taxon>
        <taxon>Dolosigranulum</taxon>
    </lineage>
</organism>
<dbReference type="InterPro" id="IPR015796">
    <property type="entry name" value="Impact_YigZ-like"/>
</dbReference>
<dbReference type="GO" id="GO:0005737">
    <property type="term" value="C:cytoplasm"/>
    <property type="evidence" value="ECO:0007669"/>
    <property type="project" value="TreeGrafter"/>
</dbReference>
<dbReference type="InterPro" id="IPR001498">
    <property type="entry name" value="Impact_N"/>
</dbReference>
<name>A0A516GKB6_9LACT</name>
<dbReference type="InterPro" id="IPR015269">
    <property type="entry name" value="UPF0029_Impact_C"/>
</dbReference>
<dbReference type="InterPro" id="IPR036956">
    <property type="entry name" value="Impact_N_sf"/>
</dbReference>
<dbReference type="Proteomes" id="UP000315953">
    <property type="component" value="Chromosome"/>
</dbReference>
<dbReference type="PROSITE" id="PS00910">
    <property type="entry name" value="UPF0029"/>
    <property type="match status" value="1"/>
</dbReference>
<dbReference type="Gene3D" id="3.30.230.30">
    <property type="entry name" value="Impact, N-terminal domain"/>
    <property type="match status" value="1"/>
</dbReference>
<feature type="domain" description="UPF0029" evidence="3">
    <location>
        <begin position="142"/>
        <end position="196"/>
    </location>
</feature>
<comment type="similarity">
    <text evidence="1">Belongs to the IMPACT family.</text>
</comment>
<dbReference type="Pfam" id="PF01205">
    <property type="entry name" value="Impact_N"/>
    <property type="match status" value="1"/>
</dbReference>
<dbReference type="SUPFAM" id="SSF54211">
    <property type="entry name" value="Ribosomal protein S5 domain 2-like"/>
    <property type="match status" value="1"/>
</dbReference>
<dbReference type="PANTHER" id="PTHR16301:SF20">
    <property type="entry name" value="IMPACT FAMILY MEMBER YIGZ"/>
    <property type="match status" value="1"/>
</dbReference>
<sequence length="214" mass="23985">MNEMKNYQTIKQAGSHEIEIKKSRFICALKRTNTEDEAQAFIDKIKKEHWKATHNCSAYVIGQNNQIQRAHDDGEPSGTAGVPMLDILKKRDLRNVTAVVTRYFGGTKLGAGGLIRAYSGAVNEAIDALGVVERKLLQQIYLEVDYTLSGSLENKLNNSDFILHDIQYTEVVTFECFVEVGEVDSFKEITTEWLNGNGEYTLGNEAYIEVDVPS</sequence>
<dbReference type="InterPro" id="IPR023582">
    <property type="entry name" value="Impact"/>
</dbReference>
<dbReference type="SUPFAM" id="SSF54980">
    <property type="entry name" value="EF-G C-terminal domain-like"/>
    <property type="match status" value="1"/>
</dbReference>